<keyword evidence="1" id="KW-0560">Oxidoreductase</keyword>
<sequence>MKVIFGAMNIGEPGDGRTRVHDIEQARRMVDLFKSYGHRDIDTARIYGNGSSEAFLGRMGLSSLALDTKLFPSAANPSMASATTSYHHTPEDLRRGLMESLEALKVSKVHIWYLHSPDRTVPFEETLREVNKLHQEGYFDKLGISNYQAWEVAMICDICDHNGWIKPSVCQGIYNAFHRAVEPELLRCLRYHGISFYCFNPLAAGMLTARYSRDTPDAVSRGRFDPSSASGIHTRRRYYHDVYFDALEILRPVAKQHGLSEVECALRWLSHHSELKEKYGDGVVIGSSSAEQLEENLKALAGGPLPQEIIDALNKGYEIIRGNSLIYWH</sequence>
<dbReference type="InterPro" id="IPR020471">
    <property type="entry name" value="AKR"/>
</dbReference>
<dbReference type="InterPro" id="IPR036812">
    <property type="entry name" value="NAD(P)_OxRdtase_dom_sf"/>
</dbReference>
<proteinExistence type="inferred from homology"/>
<evidence type="ECO:0000313" key="5">
    <source>
        <dbReference type="Proteomes" id="UP000068243"/>
    </source>
</evidence>
<comment type="similarity">
    <text evidence="2">Belongs to the aldo/keto reductase family. Aldo/keto reductase 2 subfamily.</text>
</comment>
<dbReference type="GO" id="GO:0016491">
    <property type="term" value="F:oxidoreductase activity"/>
    <property type="evidence" value="ECO:0007669"/>
    <property type="project" value="UniProtKB-KW"/>
</dbReference>
<comment type="caution">
    <text evidence="4">The sequence shown here is derived from an EMBL/GenBank/DDBJ whole genome shotgun (WGS) entry which is preliminary data.</text>
</comment>
<dbReference type="InterPro" id="IPR023210">
    <property type="entry name" value="NADP_OxRdtase_dom"/>
</dbReference>
<dbReference type="Proteomes" id="UP000068243">
    <property type="component" value="Unassembled WGS sequence"/>
</dbReference>
<evidence type="ECO:0000313" key="4">
    <source>
        <dbReference type="EMBL" id="GAQ42269.1"/>
    </source>
</evidence>
<name>A0A100IJ85_ASPNG</name>
<dbReference type="PANTHER" id="PTHR43364:SF4">
    <property type="entry name" value="NAD(P)-LINKED OXIDOREDUCTASE SUPERFAMILY PROTEIN"/>
    <property type="match status" value="1"/>
</dbReference>
<dbReference type="Pfam" id="PF00248">
    <property type="entry name" value="Aldo_ket_red"/>
    <property type="match status" value="1"/>
</dbReference>
<dbReference type="InterPro" id="IPR050523">
    <property type="entry name" value="AKR_Detox_Biosynth"/>
</dbReference>
<dbReference type="VEuPathDB" id="FungiDB:ASPNIDRAFT2_1174459"/>
<gene>
    <name evidence="4" type="ORF">ABL_04930</name>
</gene>
<dbReference type="VEuPathDB" id="FungiDB:An02g00310"/>
<dbReference type="Gene3D" id="3.20.20.100">
    <property type="entry name" value="NADP-dependent oxidoreductase domain"/>
    <property type="match status" value="1"/>
</dbReference>
<dbReference type="AlphaFoldDB" id="A0A100IJ85"/>
<feature type="domain" description="NADP-dependent oxidoreductase" evidence="3">
    <location>
        <begin position="2"/>
        <end position="315"/>
    </location>
</feature>
<dbReference type="OrthoDB" id="48988at2759"/>
<dbReference type="SUPFAM" id="SSF51430">
    <property type="entry name" value="NAD(P)-linked oxidoreductase"/>
    <property type="match status" value="1"/>
</dbReference>
<reference evidence="5" key="1">
    <citation type="journal article" date="2016" name="Genome Announc.">
        <title>Draft genome sequence of Aspergillus niger strain An76.</title>
        <authorList>
            <person name="Gong W."/>
            <person name="Cheng Z."/>
            <person name="Zhang H."/>
            <person name="Liu L."/>
            <person name="Gao P."/>
            <person name="Wang L."/>
        </authorList>
    </citation>
    <scope>NUCLEOTIDE SEQUENCE [LARGE SCALE GENOMIC DNA]</scope>
    <source>
        <strain evidence="5">An76</strain>
    </source>
</reference>
<dbReference type="PANTHER" id="PTHR43364">
    <property type="entry name" value="NADH-SPECIFIC METHYLGLYOXAL REDUCTASE-RELATED"/>
    <property type="match status" value="1"/>
</dbReference>
<accession>A0A100IJ85</accession>
<dbReference type="VEuPathDB" id="FungiDB:M747DRAFT_336791"/>
<protein>
    <submittedName>
        <fullName evidence="4">Aldo/keto reductase</fullName>
    </submittedName>
</protein>
<dbReference type="VEuPathDB" id="FungiDB:ATCC64974_59280"/>
<evidence type="ECO:0000256" key="1">
    <source>
        <dbReference type="ARBA" id="ARBA00023002"/>
    </source>
</evidence>
<organism evidence="4 5">
    <name type="scientific">Aspergillus niger</name>
    <dbReference type="NCBI Taxonomy" id="5061"/>
    <lineage>
        <taxon>Eukaryota</taxon>
        <taxon>Fungi</taxon>
        <taxon>Dikarya</taxon>
        <taxon>Ascomycota</taxon>
        <taxon>Pezizomycotina</taxon>
        <taxon>Eurotiomycetes</taxon>
        <taxon>Eurotiomycetidae</taxon>
        <taxon>Eurotiales</taxon>
        <taxon>Aspergillaceae</taxon>
        <taxon>Aspergillus</taxon>
        <taxon>Aspergillus subgen. Circumdati</taxon>
    </lineage>
</organism>
<dbReference type="PRINTS" id="PR00069">
    <property type="entry name" value="ALDKETRDTASE"/>
</dbReference>
<dbReference type="OMA" id="WNDAYFN"/>
<evidence type="ECO:0000256" key="2">
    <source>
        <dbReference type="ARBA" id="ARBA00038157"/>
    </source>
</evidence>
<dbReference type="CDD" id="cd19075">
    <property type="entry name" value="AKR_AKR7A1-5"/>
    <property type="match status" value="1"/>
</dbReference>
<evidence type="ECO:0000259" key="3">
    <source>
        <dbReference type="Pfam" id="PF00248"/>
    </source>
</evidence>
<dbReference type="EMBL" id="BCMY01000007">
    <property type="protein sequence ID" value="GAQ42269.1"/>
    <property type="molecule type" value="Genomic_DNA"/>
</dbReference>